<evidence type="ECO:0000256" key="4">
    <source>
        <dbReference type="ARBA" id="ARBA00022989"/>
    </source>
</evidence>
<keyword evidence="5 6" id="KW-0472">Membrane</keyword>
<comment type="similarity">
    <text evidence="2 6">Belongs to the peroxisomal membrane protein PXMP2/4 family.</text>
</comment>
<evidence type="ECO:0000313" key="7">
    <source>
        <dbReference type="EMBL" id="GMI40272.1"/>
    </source>
</evidence>
<name>A0A9W7GCQ7_9STRA</name>
<gene>
    <name evidence="7" type="ORF">TrCOL_g11554</name>
</gene>
<dbReference type="GO" id="GO:0016020">
    <property type="term" value="C:membrane"/>
    <property type="evidence" value="ECO:0007669"/>
    <property type="project" value="UniProtKB-SubCell"/>
</dbReference>
<evidence type="ECO:0000256" key="1">
    <source>
        <dbReference type="ARBA" id="ARBA00004141"/>
    </source>
</evidence>
<proteinExistence type="inferred from homology"/>
<feature type="transmembrane region" description="Helical" evidence="6">
    <location>
        <begin position="91"/>
        <end position="113"/>
    </location>
</feature>
<evidence type="ECO:0000256" key="5">
    <source>
        <dbReference type="ARBA" id="ARBA00023136"/>
    </source>
</evidence>
<dbReference type="PANTHER" id="PTHR11266:SF17">
    <property type="entry name" value="PROTEIN MPV17"/>
    <property type="match status" value="1"/>
</dbReference>
<keyword evidence="3 6" id="KW-0812">Transmembrane</keyword>
<keyword evidence="4 6" id="KW-1133">Transmembrane helix</keyword>
<protein>
    <submittedName>
        <fullName evidence="7">Uncharacterized protein</fullName>
    </submittedName>
</protein>
<comment type="caution">
    <text evidence="7">The sequence shown here is derived from an EMBL/GenBank/DDBJ whole genome shotgun (WGS) entry which is preliminary data.</text>
</comment>
<evidence type="ECO:0000256" key="3">
    <source>
        <dbReference type="ARBA" id="ARBA00022692"/>
    </source>
</evidence>
<reference evidence="8" key="1">
    <citation type="journal article" date="2023" name="Commun. Biol.">
        <title>Genome analysis of Parmales, the sister group of diatoms, reveals the evolutionary specialization of diatoms from phago-mixotrophs to photoautotrophs.</title>
        <authorList>
            <person name="Ban H."/>
            <person name="Sato S."/>
            <person name="Yoshikawa S."/>
            <person name="Yamada K."/>
            <person name="Nakamura Y."/>
            <person name="Ichinomiya M."/>
            <person name="Sato N."/>
            <person name="Blanc-Mathieu R."/>
            <person name="Endo H."/>
            <person name="Kuwata A."/>
            <person name="Ogata H."/>
        </authorList>
    </citation>
    <scope>NUCLEOTIDE SEQUENCE [LARGE SCALE GENOMIC DNA]</scope>
</reference>
<evidence type="ECO:0000313" key="8">
    <source>
        <dbReference type="Proteomes" id="UP001165065"/>
    </source>
</evidence>
<dbReference type="EMBL" id="BRYA01001193">
    <property type="protein sequence ID" value="GMI40272.1"/>
    <property type="molecule type" value="Genomic_DNA"/>
</dbReference>
<evidence type="ECO:0000256" key="2">
    <source>
        <dbReference type="ARBA" id="ARBA00006824"/>
    </source>
</evidence>
<accession>A0A9W7GCQ7</accession>
<feature type="transmembrane region" description="Helical" evidence="6">
    <location>
        <begin position="59"/>
        <end position="79"/>
    </location>
</feature>
<dbReference type="Pfam" id="PF04117">
    <property type="entry name" value="Mpv17_PMP22"/>
    <property type="match status" value="1"/>
</dbReference>
<dbReference type="InterPro" id="IPR007248">
    <property type="entry name" value="Mpv17_PMP22"/>
</dbReference>
<sequence length="189" mass="21518">MSAPSLTLLQHLTSMFYGGSSGAVRYFASDYMAQQQSHLSSPDFEMKDEFQFDYRRAQLMALFSAVYASGPGYLIYNIIYPSIPFLSRSPLAAAAVDVTVNCPFVFFPMFYVAKEYIIPRPNSRGGGEVVRGLTNWRRNFRQDSMACAAVWIPLHWVNFKYVPIKYRLPFMAGSGIVWSFVMSKMQFDS</sequence>
<dbReference type="OrthoDB" id="430207at2759"/>
<comment type="subcellular location">
    <subcellularLocation>
        <location evidence="1">Membrane</location>
        <topology evidence="1">Multi-pass membrane protein</topology>
    </subcellularLocation>
</comment>
<dbReference type="PANTHER" id="PTHR11266">
    <property type="entry name" value="PEROXISOMAL MEMBRANE PROTEIN 2, PXMP2 MPV17"/>
    <property type="match status" value="1"/>
</dbReference>
<evidence type="ECO:0000256" key="6">
    <source>
        <dbReference type="RuleBase" id="RU363053"/>
    </source>
</evidence>
<dbReference type="Proteomes" id="UP001165065">
    <property type="component" value="Unassembled WGS sequence"/>
</dbReference>
<keyword evidence="8" id="KW-1185">Reference proteome</keyword>
<organism evidence="7 8">
    <name type="scientific">Triparma columacea</name>
    <dbReference type="NCBI Taxonomy" id="722753"/>
    <lineage>
        <taxon>Eukaryota</taxon>
        <taxon>Sar</taxon>
        <taxon>Stramenopiles</taxon>
        <taxon>Ochrophyta</taxon>
        <taxon>Bolidophyceae</taxon>
        <taxon>Parmales</taxon>
        <taxon>Triparmaceae</taxon>
        <taxon>Triparma</taxon>
    </lineage>
</organism>
<dbReference type="GO" id="GO:0005737">
    <property type="term" value="C:cytoplasm"/>
    <property type="evidence" value="ECO:0007669"/>
    <property type="project" value="TreeGrafter"/>
</dbReference>
<dbReference type="AlphaFoldDB" id="A0A9W7GCQ7"/>